<reference evidence="2" key="1">
    <citation type="submission" date="2022-01" db="EMBL/GenBank/DDBJ databases">
        <authorList>
            <person name="King R."/>
        </authorList>
    </citation>
    <scope>NUCLEOTIDE SEQUENCE</scope>
</reference>
<dbReference type="EMBL" id="OV651817">
    <property type="protein sequence ID" value="CAH1111265.1"/>
    <property type="molecule type" value="Genomic_DNA"/>
</dbReference>
<evidence type="ECO:0000256" key="1">
    <source>
        <dbReference type="SAM" id="MobiDB-lite"/>
    </source>
</evidence>
<feature type="region of interest" description="Disordered" evidence="1">
    <location>
        <begin position="38"/>
        <end position="92"/>
    </location>
</feature>
<gene>
    <name evidence="2" type="ORF">PSYICH_LOCUS11021</name>
</gene>
<feature type="compositionally biased region" description="Polar residues" evidence="1">
    <location>
        <begin position="79"/>
        <end position="92"/>
    </location>
</feature>
<keyword evidence="3" id="KW-1185">Reference proteome</keyword>
<proteinExistence type="predicted"/>
<protein>
    <submittedName>
        <fullName evidence="2">Uncharacterized protein</fullName>
    </submittedName>
</protein>
<organism evidence="2 3">
    <name type="scientific">Psylliodes chrysocephalus</name>
    <dbReference type="NCBI Taxonomy" id="3402493"/>
    <lineage>
        <taxon>Eukaryota</taxon>
        <taxon>Metazoa</taxon>
        <taxon>Ecdysozoa</taxon>
        <taxon>Arthropoda</taxon>
        <taxon>Hexapoda</taxon>
        <taxon>Insecta</taxon>
        <taxon>Pterygota</taxon>
        <taxon>Neoptera</taxon>
        <taxon>Endopterygota</taxon>
        <taxon>Coleoptera</taxon>
        <taxon>Polyphaga</taxon>
        <taxon>Cucujiformia</taxon>
        <taxon>Chrysomeloidea</taxon>
        <taxon>Chrysomelidae</taxon>
        <taxon>Galerucinae</taxon>
        <taxon>Alticini</taxon>
        <taxon>Psylliodes</taxon>
    </lineage>
</organism>
<dbReference type="OrthoDB" id="10611467at2759"/>
<feature type="compositionally biased region" description="Polar residues" evidence="1">
    <location>
        <begin position="38"/>
        <end position="47"/>
    </location>
</feature>
<name>A0A9P0D4L8_9CUCU</name>
<evidence type="ECO:0000313" key="3">
    <source>
        <dbReference type="Proteomes" id="UP001153636"/>
    </source>
</evidence>
<dbReference type="Proteomes" id="UP001153636">
    <property type="component" value="Chromosome 5"/>
</dbReference>
<sequence>MQWTHQKMKLYALQRQTRKLLLSNHKVDSISLAVVTSNPNSKVNTSKPKVGDTRHEIPSSLEDTLVTPFDISPLPQAPPQTQSSRPSQGATVFTSTPNYLLVKEKIKTPRSTLQAARKAISLKVFGKKKENKGASFDEYDAACIFCLELFSKS</sequence>
<accession>A0A9P0D4L8</accession>
<evidence type="ECO:0000313" key="2">
    <source>
        <dbReference type="EMBL" id="CAH1111265.1"/>
    </source>
</evidence>
<dbReference type="AlphaFoldDB" id="A0A9P0D4L8"/>